<reference evidence="1 2" key="1">
    <citation type="journal article" date="2012" name="Eukaryot. Cell">
        <title>Draft genome sequence of Wickerhamomyces ciferrii NRRL Y-1031 F-60-10.</title>
        <authorList>
            <person name="Schneider J."/>
            <person name="Andrea H."/>
            <person name="Blom J."/>
            <person name="Jaenicke S."/>
            <person name="Ruckert C."/>
            <person name="Schorsch C."/>
            <person name="Szczepanowski R."/>
            <person name="Farwick M."/>
            <person name="Goesmann A."/>
            <person name="Puhler A."/>
            <person name="Schaffer S."/>
            <person name="Tauch A."/>
            <person name="Kohler T."/>
            <person name="Brinkrolf K."/>
        </authorList>
    </citation>
    <scope>NUCLEOTIDE SEQUENCE [LARGE SCALE GENOMIC DNA]</scope>
    <source>
        <strain evidence="2">ATCC 14091 / BCRC 22168 / CBS 111 / JCM 3599 / NBRC 0793 / NRRL Y-1031 F-60-10</strain>
    </source>
</reference>
<proteinExistence type="predicted"/>
<accession>K0KNL8</accession>
<protein>
    <submittedName>
        <fullName evidence="1">Uncharacterized protein</fullName>
    </submittedName>
</protein>
<keyword evidence="2" id="KW-1185">Reference proteome</keyword>
<dbReference type="EMBL" id="CAIF01000276">
    <property type="protein sequence ID" value="CCH46850.1"/>
    <property type="molecule type" value="Genomic_DNA"/>
</dbReference>
<name>K0KNL8_WICCF</name>
<comment type="caution">
    <text evidence="1">The sequence shown here is derived from an EMBL/GenBank/DDBJ whole genome shotgun (WGS) entry which is preliminary data.</text>
</comment>
<evidence type="ECO:0000313" key="1">
    <source>
        <dbReference type="EMBL" id="CCH46850.1"/>
    </source>
</evidence>
<dbReference type="HOGENOM" id="CLU_1180996_0_0_1"/>
<dbReference type="InParanoid" id="K0KNL8"/>
<dbReference type="AlphaFoldDB" id="K0KNL8"/>
<gene>
    <name evidence="1" type="ORF">BN7_6451</name>
</gene>
<sequence length="235" mass="27579">MTTLTELPLELILHITSFLETDLQDFKNFLLSSVKIQNLLKDSYCIVTNDINYKTSFKDLGFTKESPFYVSNLLVSNDWIYTKAGRDLSIDDYEDAVYKDDSFLKNFRGTIFLDFHSNEEINMLSDSIKKLVDLVRDIPPERVTFRYSWYEDPNVLLQDQKPDVSTSEFADRVLINVTHSSLDNYLQTMVEECDLRLKFNNHYEAPEYLKTGPICSFFDLLYTSKKRKRSYTELP</sequence>
<evidence type="ECO:0000313" key="2">
    <source>
        <dbReference type="Proteomes" id="UP000009328"/>
    </source>
</evidence>
<dbReference type="Proteomes" id="UP000009328">
    <property type="component" value="Unassembled WGS sequence"/>
</dbReference>
<organism evidence="1 2">
    <name type="scientific">Wickerhamomyces ciferrii (strain ATCC 14091 / BCRC 22168 / CBS 111 / JCM 3599 / NBRC 0793 / NRRL Y-1031 F-60-10)</name>
    <name type="common">Yeast</name>
    <name type="synonym">Pichia ciferrii</name>
    <dbReference type="NCBI Taxonomy" id="1206466"/>
    <lineage>
        <taxon>Eukaryota</taxon>
        <taxon>Fungi</taxon>
        <taxon>Dikarya</taxon>
        <taxon>Ascomycota</taxon>
        <taxon>Saccharomycotina</taxon>
        <taxon>Saccharomycetes</taxon>
        <taxon>Phaffomycetales</taxon>
        <taxon>Wickerhamomycetaceae</taxon>
        <taxon>Wickerhamomyces</taxon>
    </lineage>
</organism>